<protein>
    <recommendedName>
        <fullName evidence="2">B box-type domain-containing protein</fullName>
    </recommendedName>
</protein>
<dbReference type="InterPro" id="IPR000315">
    <property type="entry name" value="Znf_B-box"/>
</dbReference>
<accession>A0AAV6MDK8</accession>
<organism evidence="3 4">
    <name type="scientific">Cucurbita argyrosperma subsp. sororia</name>
    <dbReference type="NCBI Taxonomy" id="37648"/>
    <lineage>
        <taxon>Eukaryota</taxon>
        <taxon>Viridiplantae</taxon>
        <taxon>Streptophyta</taxon>
        <taxon>Embryophyta</taxon>
        <taxon>Tracheophyta</taxon>
        <taxon>Spermatophyta</taxon>
        <taxon>Magnoliopsida</taxon>
        <taxon>eudicotyledons</taxon>
        <taxon>Gunneridae</taxon>
        <taxon>Pentapetalae</taxon>
        <taxon>rosids</taxon>
        <taxon>fabids</taxon>
        <taxon>Cucurbitales</taxon>
        <taxon>Cucurbitaceae</taxon>
        <taxon>Cucurbiteae</taxon>
        <taxon>Cucurbita</taxon>
    </lineage>
</organism>
<evidence type="ECO:0000259" key="2">
    <source>
        <dbReference type="PROSITE" id="PS50119"/>
    </source>
</evidence>
<dbReference type="Proteomes" id="UP000685013">
    <property type="component" value="Chromosome 15"/>
</dbReference>
<dbReference type="GO" id="GO:0008270">
    <property type="term" value="F:zinc ion binding"/>
    <property type="evidence" value="ECO:0007669"/>
    <property type="project" value="UniProtKB-KW"/>
</dbReference>
<dbReference type="PANTHER" id="PTHR31065:SF52">
    <property type="entry name" value="B BOX-TYPE DOMAIN-CONTAINING PROTEIN"/>
    <property type="match status" value="1"/>
</dbReference>
<dbReference type="EMBL" id="JAGKQH010000015">
    <property type="protein sequence ID" value="KAG6579424.1"/>
    <property type="molecule type" value="Genomic_DNA"/>
</dbReference>
<keyword evidence="4" id="KW-1185">Reference proteome</keyword>
<keyword evidence="1" id="KW-0479">Metal-binding</keyword>
<keyword evidence="1" id="KW-0862">Zinc</keyword>
<dbReference type="AlphaFoldDB" id="A0AAV6MDK8"/>
<feature type="non-terminal residue" evidence="3">
    <location>
        <position position="1"/>
    </location>
</feature>
<dbReference type="Pfam" id="PF04640">
    <property type="entry name" value="PLATZ"/>
    <property type="match status" value="1"/>
</dbReference>
<proteinExistence type="predicted"/>
<dbReference type="PANTHER" id="PTHR31065">
    <property type="entry name" value="PLATZ TRANSCRIPTION FACTOR FAMILY PROTEIN"/>
    <property type="match status" value="1"/>
</dbReference>
<name>A0AAV6MDK8_9ROSI</name>
<keyword evidence="1" id="KW-0863">Zinc-finger</keyword>
<comment type="caution">
    <text evidence="3">The sequence shown here is derived from an EMBL/GenBank/DDBJ whole genome shotgun (WGS) entry which is preliminary data.</text>
</comment>
<reference evidence="3 4" key="1">
    <citation type="journal article" date="2021" name="Hortic Res">
        <title>The domestication of Cucurbita argyrosperma as revealed by the genome of its wild relative.</title>
        <authorList>
            <person name="Barrera-Redondo J."/>
            <person name="Sanchez-de la Vega G."/>
            <person name="Aguirre-Liguori J.A."/>
            <person name="Castellanos-Morales G."/>
            <person name="Gutierrez-Guerrero Y.T."/>
            <person name="Aguirre-Dugua X."/>
            <person name="Aguirre-Planter E."/>
            <person name="Tenaillon M.I."/>
            <person name="Lira-Saade R."/>
            <person name="Eguiarte L.E."/>
        </authorList>
    </citation>
    <scope>NUCLEOTIDE SEQUENCE [LARGE SCALE GENOMIC DNA]</scope>
    <source>
        <strain evidence="3">JBR-2021</strain>
    </source>
</reference>
<dbReference type="PROSITE" id="PS50119">
    <property type="entry name" value="ZF_BBOX"/>
    <property type="match status" value="1"/>
</dbReference>
<sequence length="225" mass="25162">MVGMVGVVGEDNSSSLPQWLPILLGEKFFTPCLLHSSNSKRNEKTFFCLRCCSAICFSCFSSHRSHALLQIRRYVYHEVIRLGDAQKLLNCSLVQPYTTNSAKVIFLQHRRGKRRALRGGGSGNLCITCFRTLQCPYLFCSLSCKINHKTEITNKKHNNSDHLPPPSTPEETAATPAAIKLVKKKRSCVKSLATVLCQPRCFPVVSDITTVVNRRKGVPQRSPLL</sequence>
<evidence type="ECO:0000256" key="1">
    <source>
        <dbReference type="PROSITE-ProRule" id="PRU00024"/>
    </source>
</evidence>
<evidence type="ECO:0000313" key="4">
    <source>
        <dbReference type="Proteomes" id="UP000685013"/>
    </source>
</evidence>
<feature type="domain" description="B box-type" evidence="2">
    <location>
        <begin position="32"/>
        <end position="71"/>
    </location>
</feature>
<evidence type="ECO:0000313" key="3">
    <source>
        <dbReference type="EMBL" id="KAG6579424.1"/>
    </source>
</evidence>
<dbReference type="InterPro" id="IPR006734">
    <property type="entry name" value="PLATZ"/>
</dbReference>
<gene>
    <name evidence="3" type="ORF">SDJN03_23872</name>
</gene>